<proteinExistence type="predicted"/>
<dbReference type="Pfam" id="PF24883">
    <property type="entry name" value="NPHP3_N"/>
    <property type="match status" value="1"/>
</dbReference>
<dbReference type="InterPro" id="IPR056884">
    <property type="entry name" value="NPHP3-like_N"/>
</dbReference>
<dbReference type="EMBL" id="JAACJL010000057">
    <property type="protein sequence ID" value="KAF4611987.1"/>
    <property type="molecule type" value="Genomic_DNA"/>
</dbReference>
<accession>A0A8H4QIY2</accession>
<comment type="caution">
    <text evidence="3">The sequence shown here is derived from an EMBL/GenBank/DDBJ whole genome shotgun (WGS) entry which is preliminary data.</text>
</comment>
<evidence type="ECO:0000256" key="1">
    <source>
        <dbReference type="ARBA" id="ARBA00022737"/>
    </source>
</evidence>
<sequence length="923" mass="106742">MTLGNAALSFRVVFKILNLDIQHRSYTLSMSQSGPQAPPFLNLSNSILAGGNFTQNNQILNVLNGERAGFARLLQNAAPNALYDSGHVVDPPKCHPNTRMAIIQTIIAWSLGTATGNRGINAKPILWLKGGAGAGKSAIARSVAERCSKERLLLGTFFFGAADTTRNHATRLVATLAYQICGILPELREMVTDFIEDDPFIFSRSINIQFTNLIIRPLSIILSKHSVTTQIPRLIIIDGLDECNANVDSQRDLLFTLQEVVTSTTLIQFLVCSRPESHLNNAFSSLRMANIHYKIFLDDDYSAREDIELYLEDKFREIKEGHVFKHTLPTTWPRPRIIRDLAYNSSGQFIYASTVVRYVESPRHRPDQRLDAALNLRPPFKDLPFTELDALYRHIISKAEDPSTVLDILAFPVLYGQYFTHFIEKKLQLEEGDVEVILADLQSLVTIDRRGLVKFLHKSLTDFLCDSQRAGDLYRDLSAVRVQHMARSISIVSTTFKHCGIRALTQNLLKEHLLVQCTIDPFLKESEHGSVHDLTNEKATHVSFDSFLQAAIQFPTFDLIKQMHADPGRDAYKDTHRYRDLWRYLVDYLTCLHSIKDIQTSARLICLQLMRQYCEAVLSVLEEDLSNDWKAHFIYTYYHLLGPRIRRLSSSEWFVPLVQQVFPWEGRTFGDFVYGIFSRVEIESRSRSFDNYLGDIIEISNDLTKGTKRETIFALSASFCLAFLCDNRNTTPDTVRIFEATGIDQHKRREHPWRWRRMNSRQRSLGNPPVITSYACSSSFHPMRWDSRLGNMRKAFRNAGTHYDSVLESRIFTIPEHLYYKHGMDKWPWKSIHRKQFQRQRQYQRLEEWQEWQEFKRQEWPLYMLLLDLLPRILSSSGRYEPLVTMCRKKCLASLSRCWPKKSRRAREAITAYLQRMDMEENK</sequence>
<dbReference type="Gene3D" id="3.40.50.300">
    <property type="entry name" value="P-loop containing nucleotide triphosphate hydrolases"/>
    <property type="match status" value="1"/>
</dbReference>
<dbReference type="Proteomes" id="UP000521872">
    <property type="component" value="Unassembled WGS sequence"/>
</dbReference>
<dbReference type="AlphaFoldDB" id="A0A8H4QIY2"/>
<evidence type="ECO:0000313" key="3">
    <source>
        <dbReference type="EMBL" id="KAF4611987.1"/>
    </source>
</evidence>
<dbReference type="InterPro" id="IPR027417">
    <property type="entry name" value="P-loop_NTPase"/>
</dbReference>
<organism evidence="3 4">
    <name type="scientific">Agrocybe pediades</name>
    <dbReference type="NCBI Taxonomy" id="84607"/>
    <lineage>
        <taxon>Eukaryota</taxon>
        <taxon>Fungi</taxon>
        <taxon>Dikarya</taxon>
        <taxon>Basidiomycota</taxon>
        <taxon>Agaricomycotina</taxon>
        <taxon>Agaricomycetes</taxon>
        <taxon>Agaricomycetidae</taxon>
        <taxon>Agaricales</taxon>
        <taxon>Agaricineae</taxon>
        <taxon>Strophariaceae</taxon>
        <taxon>Agrocybe</taxon>
    </lineage>
</organism>
<evidence type="ECO:0000259" key="2">
    <source>
        <dbReference type="Pfam" id="PF24883"/>
    </source>
</evidence>
<reference evidence="3 4" key="1">
    <citation type="submission" date="2019-12" db="EMBL/GenBank/DDBJ databases">
        <authorList>
            <person name="Floudas D."/>
            <person name="Bentzer J."/>
            <person name="Ahren D."/>
            <person name="Johansson T."/>
            <person name="Persson P."/>
            <person name="Tunlid A."/>
        </authorList>
    </citation>
    <scope>NUCLEOTIDE SEQUENCE [LARGE SCALE GENOMIC DNA]</scope>
    <source>
        <strain evidence="3 4">CBS 102.39</strain>
    </source>
</reference>
<keyword evidence="4" id="KW-1185">Reference proteome</keyword>
<name>A0A8H4QIY2_9AGAR</name>
<gene>
    <name evidence="3" type="ORF">D9613_004444</name>
</gene>
<feature type="domain" description="Nephrocystin 3-like N-terminal" evidence="2">
    <location>
        <begin position="122"/>
        <end position="274"/>
    </location>
</feature>
<dbReference type="PANTHER" id="PTHR10039">
    <property type="entry name" value="AMELOGENIN"/>
    <property type="match status" value="1"/>
</dbReference>
<keyword evidence="1" id="KW-0677">Repeat</keyword>
<evidence type="ECO:0000313" key="4">
    <source>
        <dbReference type="Proteomes" id="UP000521872"/>
    </source>
</evidence>
<protein>
    <recommendedName>
        <fullName evidence="2">Nephrocystin 3-like N-terminal domain-containing protein</fullName>
    </recommendedName>
</protein>
<dbReference type="SUPFAM" id="SSF52540">
    <property type="entry name" value="P-loop containing nucleoside triphosphate hydrolases"/>
    <property type="match status" value="1"/>
</dbReference>